<evidence type="ECO:0000313" key="2">
    <source>
        <dbReference type="Proteomes" id="UP000596742"/>
    </source>
</evidence>
<dbReference type="OrthoDB" id="6153184at2759"/>
<dbReference type="AlphaFoldDB" id="A0A8B6C476"/>
<sequence length="359" mass="40545">MSYITQLTDGIPIWVKIKAVNRVDLRTKRVADSPIIVDKTPPIAGHVNDGPVYQTDLMYTKNCEQLCSNWHHFYDPESGIGYYMVSAGSEPEINVTDVANLTEYDRRTYEVCIELTADNYLEHGQTYYTTVWAFNAGIKIRNVSAISNGVTVDLTKPVPGSVIDGNNEDFTDIQFSASPAKVEVQWRNYTDPESTIYQYEVLVQSAHNGSTDFNIIRNWVPFNNDTAGVKWLNFHLHHNDYIILTLRTTNGALNSIVNDTDGFLVDLTPPKLIYIRDGTDDIQDAEFQSNITALSARFKFIDDESGIGQIKVQIFQQHHGIRAQILPGKDEIEEIVIDAEENTDSITWEVGRIVDLFSL</sequence>
<reference evidence="1" key="1">
    <citation type="submission" date="2018-11" db="EMBL/GenBank/DDBJ databases">
        <authorList>
            <person name="Alioto T."/>
            <person name="Alioto T."/>
        </authorList>
    </citation>
    <scope>NUCLEOTIDE SEQUENCE</scope>
</reference>
<dbReference type="PANTHER" id="PTHR16897">
    <property type="entry name" value="OS10G0105400 PROTEIN"/>
    <property type="match status" value="1"/>
</dbReference>
<evidence type="ECO:0008006" key="3">
    <source>
        <dbReference type="Google" id="ProtNLM"/>
    </source>
</evidence>
<dbReference type="EMBL" id="UYJE01001113">
    <property type="protein sequence ID" value="VDH99242.1"/>
    <property type="molecule type" value="Genomic_DNA"/>
</dbReference>
<gene>
    <name evidence="1" type="ORF">MGAL_10B065810</name>
</gene>
<keyword evidence="2" id="KW-1185">Reference proteome</keyword>
<evidence type="ECO:0000313" key="1">
    <source>
        <dbReference type="EMBL" id="VDH99242.1"/>
    </source>
</evidence>
<proteinExistence type="predicted"/>
<protein>
    <recommendedName>
        <fullName evidence="3">Jagged 1-like</fullName>
    </recommendedName>
</protein>
<dbReference type="Proteomes" id="UP000596742">
    <property type="component" value="Unassembled WGS sequence"/>
</dbReference>
<accession>A0A8B6C476</accession>
<organism evidence="1 2">
    <name type="scientific">Mytilus galloprovincialis</name>
    <name type="common">Mediterranean mussel</name>
    <dbReference type="NCBI Taxonomy" id="29158"/>
    <lineage>
        <taxon>Eukaryota</taxon>
        <taxon>Metazoa</taxon>
        <taxon>Spiralia</taxon>
        <taxon>Lophotrochozoa</taxon>
        <taxon>Mollusca</taxon>
        <taxon>Bivalvia</taxon>
        <taxon>Autobranchia</taxon>
        <taxon>Pteriomorphia</taxon>
        <taxon>Mytilida</taxon>
        <taxon>Mytiloidea</taxon>
        <taxon>Mytilidae</taxon>
        <taxon>Mytilinae</taxon>
        <taxon>Mytilus</taxon>
    </lineage>
</organism>
<name>A0A8B6C476_MYTGA</name>
<dbReference type="PANTHER" id="PTHR16897:SF2">
    <property type="entry name" value="OS03G0226600 PROTEIN"/>
    <property type="match status" value="1"/>
</dbReference>
<comment type="caution">
    <text evidence="1">The sequence shown here is derived from an EMBL/GenBank/DDBJ whole genome shotgun (WGS) entry which is preliminary data.</text>
</comment>